<dbReference type="PANTHER" id="PTHR31302:SF20">
    <property type="entry name" value="CONSERVED PROTEIN"/>
    <property type="match status" value="1"/>
</dbReference>
<comment type="caution">
    <text evidence="2">The sequence shown here is derived from an EMBL/GenBank/DDBJ whole genome shotgun (WGS) entry which is preliminary data.</text>
</comment>
<dbReference type="InterPro" id="IPR004843">
    <property type="entry name" value="Calcineurin-like_PHP"/>
</dbReference>
<dbReference type="RefSeq" id="WP_133755790.1">
    <property type="nucleotide sequence ID" value="NZ_SOAW01000003.1"/>
</dbReference>
<sequence>MKRSLGAAGLLLGAGSACFAYGALVEPRRFHLRHAVAHCLPPGSPELRVLHISDLHLTANQRHKMDWVSSLARLQPDLVINTGDNLSAPVPHKVVETLSGLLGVPGAFVFGSNDYLAPVFRNPLRYLLASSNAHHTTDEETPPAERELPWRPMRDAFVDAGWLDLNNARGELEIKGVPIRLRGVNDPHIELDDYPAVAGRRDPEALELALCHAPYQRLLDALTDDRVDLIFSGHTHGGQVCIPGFGAIITNCDIDRDRVKGLSTHTRPGWTSLLHVSAGLGMSPFAPYRFACPPEATLLTLVPR</sequence>
<name>A0A4V3EMF1_9ACTN</name>
<dbReference type="InterPro" id="IPR051158">
    <property type="entry name" value="Metallophosphoesterase_sf"/>
</dbReference>
<evidence type="ECO:0000313" key="3">
    <source>
        <dbReference type="Proteomes" id="UP000295371"/>
    </source>
</evidence>
<dbReference type="GO" id="GO:0008758">
    <property type="term" value="F:UDP-2,3-diacylglucosamine hydrolase activity"/>
    <property type="evidence" value="ECO:0007669"/>
    <property type="project" value="TreeGrafter"/>
</dbReference>
<keyword evidence="3" id="KW-1185">Reference proteome</keyword>
<dbReference type="EMBL" id="SOAW01000003">
    <property type="protein sequence ID" value="TDT29858.1"/>
    <property type="molecule type" value="Genomic_DNA"/>
</dbReference>
<dbReference type="Proteomes" id="UP000295371">
    <property type="component" value="Unassembled WGS sequence"/>
</dbReference>
<proteinExistence type="predicted"/>
<protein>
    <submittedName>
        <fullName evidence="2">Putative MPP superfamily phosphohydrolase</fullName>
    </submittedName>
</protein>
<dbReference type="OrthoDB" id="9780884at2"/>
<dbReference type="GO" id="GO:0016020">
    <property type="term" value="C:membrane"/>
    <property type="evidence" value="ECO:0007669"/>
    <property type="project" value="GOC"/>
</dbReference>
<dbReference type="PANTHER" id="PTHR31302">
    <property type="entry name" value="TRANSMEMBRANE PROTEIN WITH METALLOPHOSPHOESTERASE DOMAIN-RELATED"/>
    <property type="match status" value="1"/>
</dbReference>
<dbReference type="SUPFAM" id="SSF56300">
    <property type="entry name" value="Metallo-dependent phosphatases"/>
    <property type="match status" value="1"/>
</dbReference>
<accession>A0A4V3EMF1</accession>
<evidence type="ECO:0000313" key="2">
    <source>
        <dbReference type="EMBL" id="TDT29858.1"/>
    </source>
</evidence>
<organism evidence="2 3">
    <name type="scientific">Naumannella halotolerans</name>
    <dbReference type="NCBI Taxonomy" id="993414"/>
    <lineage>
        <taxon>Bacteria</taxon>
        <taxon>Bacillati</taxon>
        <taxon>Actinomycetota</taxon>
        <taxon>Actinomycetes</taxon>
        <taxon>Propionibacteriales</taxon>
        <taxon>Propionibacteriaceae</taxon>
        <taxon>Naumannella</taxon>
    </lineage>
</organism>
<reference evidence="2 3" key="1">
    <citation type="submission" date="2019-03" db="EMBL/GenBank/DDBJ databases">
        <title>Genomic Encyclopedia of Archaeal and Bacterial Type Strains, Phase II (KMG-II): from individual species to whole genera.</title>
        <authorList>
            <person name="Goeker M."/>
        </authorList>
    </citation>
    <scope>NUCLEOTIDE SEQUENCE [LARGE SCALE GENOMIC DNA]</scope>
    <source>
        <strain evidence="2 3">DSM 24323</strain>
    </source>
</reference>
<feature type="domain" description="Calcineurin-like phosphoesterase" evidence="1">
    <location>
        <begin position="47"/>
        <end position="237"/>
    </location>
</feature>
<keyword evidence="2" id="KW-0378">Hydrolase</keyword>
<dbReference type="GO" id="GO:0009245">
    <property type="term" value="P:lipid A biosynthetic process"/>
    <property type="evidence" value="ECO:0007669"/>
    <property type="project" value="TreeGrafter"/>
</dbReference>
<dbReference type="AlphaFoldDB" id="A0A4V3EMF1"/>
<gene>
    <name evidence="2" type="ORF">CLV29_2880</name>
</gene>
<dbReference type="PROSITE" id="PS51257">
    <property type="entry name" value="PROKAR_LIPOPROTEIN"/>
    <property type="match status" value="1"/>
</dbReference>
<evidence type="ECO:0000259" key="1">
    <source>
        <dbReference type="Pfam" id="PF00149"/>
    </source>
</evidence>
<dbReference type="InterPro" id="IPR029052">
    <property type="entry name" value="Metallo-depent_PP-like"/>
</dbReference>
<dbReference type="Pfam" id="PF00149">
    <property type="entry name" value="Metallophos"/>
    <property type="match status" value="1"/>
</dbReference>
<dbReference type="Gene3D" id="3.60.21.10">
    <property type="match status" value="1"/>
</dbReference>